<evidence type="ECO:0000313" key="10">
    <source>
        <dbReference type="Proteomes" id="UP000287033"/>
    </source>
</evidence>
<comment type="caution">
    <text evidence="9">The sequence shown here is derived from an EMBL/GenBank/DDBJ whole genome shotgun (WGS) entry which is preliminary data.</text>
</comment>
<evidence type="ECO:0000256" key="1">
    <source>
        <dbReference type="ARBA" id="ARBA00007633"/>
    </source>
</evidence>
<organism evidence="9 10">
    <name type="scientific">Chiloscyllium punctatum</name>
    <name type="common">Brownbanded bambooshark</name>
    <name type="synonym">Hemiscyllium punctatum</name>
    <dbReference type="NCBI Taxonomy" id="137246"/>
    <lineage>
        <taxon>Eukaryota</taxon>
        <taxon>Metazoa</taxon>
        <taxon>Chordata</taxon>
        <taxon>Craniata</taxon>
        <taxon>Vertebrata</taxon>
        <taxon>Chondrichthyes</taxon>
        <taxon>Elasmobranchii</taxon>
        <taxon>Galeomorphii</taxon>
        <taxon>Galeoidea</taxon>
        <taxon>Orectolobiformes</taxon>
        <taxon>Hemiscylliidae</taxon>
        <taxon>Chiloscyllium</taxon>
    </lineage>
</organism>
<feature type="domain" description="Tectonic-1-3" evidence="7">
    <location>
        <begin position="381"/>
        <end position="556"/>
    </location>
</feature>
<evidence type="ECO:0000256" key="3">
    <source>
        <dbReference type="ARBA" id="ARBA00022729"/>
    </source>
</evidence>
<dbReference type="Pfam" id="PF07773">
    <property type="entry name" value="TCTN_DUF1619"/>
    <property type="match status" value="2"/>
</dbReference>
<evidence type="ECO:0000256" key="6">
    <source>
        <dbReference type="SAM" id="MobiDB-lite"/>
    </source>
</evidence>
<feature type="domain" description="Tectonic-1-3" evidence="7">
    <location>
        <begin position="567"/>
        <end position="734"/>
    </location>
</feature>
<feature type="non-terminal residue" evidence="9">
    <location>
        <position position="1"/>
    </location>
</feature>
<proteinExistence type="inferred from homology"/>
<keyword evidence="4" id="KW-0970">Cilium biogenesis/degradation</keyword>
<feature type="region of interest" description="Disordered" evidence="6">
    <location>
        <begin position="57"/>
        <end position="243"/>
    </location>
</feature>
<accession>A0A401SGG2</accession>
<dbReference type="OrthoDB" id="184109at2759"/>
<evidence type="ECO:0000259" key="8">
    <source>
        <dbReference type="Pfam" id="PF25752"/>
    </source>
</evidence>
<evidence type="ECO:0000313" key="9">
    <source>
        <dbReference type="EMBL" id="GCC29433.1"/>
    </source>
</evidence>
<dbReference type="EMBL" id="BEZZ01000250">
    <property type="protein sequence ID" value="GCC29433.1"/>
    <property type="molecule type" value="Genomic_DNA"/>
</dbReference>
<dbReference type="InterPro" id="IPR011677">
    <property type="entry name" value="TCTN1-3_dom"/>
</dbReference>
<dbReference type="AlphaFoldDB" id="A0A401SGG2"/>
<dbReference type="GO" id="GO:0007224">
    <property type="term" value="P:smoothened signaling pathway"/>
    <property type="evidence" value="ECO:0007669"/>
    <property type="project" value="TreeGrafter"/>
</dbReference>
<name>A0A401SGG2_CHIPU</name>
<dbReference type="GO" id="GO:0060271">
    <property type="term" value="P:cilium assembly"/>
    <property type="evidence" value="ECO:0007669"/>
    <property type="project" value="TreeGrafter"/>
</dbReference>
<sequence>FPSNCARPQELTMAARLGTSGPRALCWALGVGMLMWTSSPLTGDGLRPGSAAGVGLVGPLDATSPLPGPRRGSSGNPDPLRVGGESVTPDPVRVGADNLPPDPVIIPGESVTPDSETARGESVTPDPVIIPGESVTPDPETARGESVTPDPVRVGGESVNPDPVRVGGDNLTPDPVIIPGESVTPDPETARGESVTPGPMSAGGGSVTPDPTVTRGGSVTPDRPGSQGASVTPEPNLWSSHSVNPGDESFKSLTTAVPICICDLNEGLCEIGCCCDLDCSNEDVRAFSSCLPGSEPVINKVCIESSVMFTSNSPFPASFIEDGPDTLFCVFVNDPKTNFYVTPQHIDRESFPLLVSQFGRGSFIRPLERQSSRWPETLSKASYQVGDQIKVFLLESFSLSILRQPTALTGGECTDRNPVGFLQDRSTTCTRSVRNLTDSCETLASLNAVTYYEKMYLLLTPNITFVENWMNEVNGTKQQLWNKEANHTVHISVGNESVQAPWVSYNTCRNVVSEVTYHIIHDGNEGIVGAKAAFRFTTVSLSESKIQQRFNVFFLRMMESIPAKRRSGNPGYLKGKPILAFNGEEAASLTILKSSSNGSCSQLRSDILFQHNMRADCLHSFESGRTCRDLQTDINSLLLGNDPPDSLGILGNASGRNPESLTKIISPVPEALNVNCQSSCTLATALEIQILWANLGPLANPQAAVLGARFHYQKQDVQCSSNSVTLKTFVTFVDTTRYPPAPRDQPTIEQKLPFDFFYPFKVYSSGMRMCSASILGTVGSVFLTGFLAQR</sequence>
<evidence type="ECO:0000256" key="5">
    <source>
        <dbReference type="ARBA" id="ARBA00023180"/>
    </source>
</evidence>
<dbReference type="OMA" id="PSDENIC"/>
<evidence type="ECO:0000259" key="7">
    <source>
        <dbReference type="Pfam" id="PF07773"/>
    </source>
</evidence>
<dbReference type="InterPro" id="IPR057724">
    <property type="entry name" value="TCTN1-3_N"/>
</dbReference>
<evidence type="ECO:0000256" key="4">
    <source>
        <dbReference type="ARBA" id="ARBA00022794"/>
    </source>
</evidence>
<gene>
    <name evidence="9" type="ORF">chiPu_0007875</name>
</gene>
<dbReference type="Pfam" id="PF25752">
    <property type="entry name" value="DUF1619_N"/>
    <property type="match status" value="1"/>
</dbReference>
<comment type="subunit">
    <text evidence="2">Part of the tectonic-like complex (also named B9 complex).</text>
</comment>
<dbReference type="Proteomes" id="UP000287033">
    <property type="component" value="Unassembled WGS sequence"/>
</dbReference>
<comment type="similarity">
    <text evidence="1">Belongs to the tectonic family.</text>
</comment>
<evidence type="ECO:0000256" key="2">
    <source>
        <dbReference type="ARBA" id="ARBA00011495"/>
    </source>
</evidence>
<dbReference type="PANTHER" id="PTHR14611:SF4">
    <property type="entry name" value="TECTONIC-3"/>
    <property type="match status" value="1"/>
</dbReference>
<keyword evidence="10" id="KW-1185">Reference proteome</keyword>
<keyword evidence="5" id="KW-0325">Glycoprotein</keyword>
<dbReference type="PANTHER" id="PTHR14611">
    <property type="entry name" value="TECTONIC FAMILY MEMBER"/>
    <property type="match status" value="1"/>
</dbReference>
<feature type="domain" description="Tectonic-1-3 N-terminal" evidence="8">
    <location>
        <begin position="253"/>
        <end position="348"/>
    </location>
</feature>
<keyword evidence="3" id="KW-0732">Signal</keyword>
<dbReference type="STRING" id="137246.A0A401SGG2"/>
<dbReference type="InterPro" id="IPR040354">
    <property type="entry name" value="TCTN1-3"/>
</dbReference>
<protein>
    <submittedName>
        <fullName evidence="9">Uncharacterized protein</fullName>
    </submittedName>
</protein>
<reference evidence="9 10" key="1">
    <citation type="journal article" date="2018" name="Nat. Ecol. Evol.">
        <title>Shark genomes provide insights into elasmobranch evolution and the origin of vertebrates.</title>
        <authorList>
            <person name="Hara Y"/>
            <person name="Yamaguchi K"/>
            <person name="Onimaru K"/>
            <person name="Kadota M"/>
            <person name="Koyanagi M"/>
            <person name="Keeley SD"/>
            <person name="Tatsumi K"/>
            <person name="Tanaka K"/>
            <person name="Motone F"/>
            <person name="Kageyama Y"/>
            <person name="Nozu R"/>
            <person name="Adachi N"/>
            <person name="Nishimura O"/>
            <person name="Nakagawa R"/>
            <person name="Tanegashima C"/>
            <person name="Kiyatake I"/>
            <person name="Matsumoto R"/>
            <person name="Murakumo K"/>
            <person name="Nishida K"/>
            <person name="Terakita A"/>
            <person name="Kuratani S"/>
            <person name="Sato K"/>
            <person name="Hyodo S Kuraku.S."/>
        </authorList>
    </citation>
    <scope>NUCLEOTIDE SEQUENCE [LARGE SCALE GENOMIC DNA]</scope>
</reference>